<dbReference type="STRING" id="246786.GS18_0212335"/>
<dbReference type="RefSeq" id="WP_029279313.1">
    <property type="nucleotide sequence ID" value="NZ_CANLZQ010000001.1"/>
</dbReference>
<comment type="caution">
    <text evidence="1">The sequence shown here is derived from an EMBL/GenBank/DDBJ whole genome shotgun (WGS) entry which is preliminary data.</text>
</comment>
<evidence type="ECO:0000313" key="2">
    <source>
        <dbReference type="Proteomes" id="UP000028549"/>
    </source>
</evidence>
<dbReference type="EMBL" id="JNVC02000005">
    <property type="protein sequence ID" value="KEZ51887.1"/>
    <property type="molecule type" value="Genomic_DNA"/>
</dbReference>
<name>A0A084GX25_METID</name>
<sequence length="80" mass="8421">MPVSVVFNMINVVSMAANSIISSGQNSQPDWNAQGKFNSGNGNFINSGAIGCTNIINDQDLADMAIAQPENINPQPVSQI</sequence>
<dbReference type="AlphaFoldDB" id="A0A084GX25"/>
<dbReference type="OrthoDB" id="2943866at2"/>
<proteinExistence type="predicted"/>
<accession>A0A084GX25</accession>
<organism evidence="1 2">
    <name type="scientific">Metabacillus indicus</name>
    <name type="common">Bacillus indicus</name>
    <dbReference type="NCBI Taxonomy" id="246786"/>
    <lineage>
        <taxon>Bacteria</taxon>
        <taxon>Bacillati</taxon>
        <taxon>Bacillota</taxon>
        <taxon>Bacilli</taxon>
        <taxon>Bacillales</taxon>
        <taxon>Bacillaceae</taxon>
        <taxon>Metabacillus</taxon>
    </lineage>
</organism>
<gene>
    <name evidence="1" type="ORF">GS18_0212335</name>
</gene>
<protein>
    <submittedName>
        <fullName evidence="1">Uncharacterized protein</fullName>
    </submittedName>
</protein>
<reference evidence="1 2" key="1">
    <citation type="journal article" date="2005" name="Int. J. Syst. Evol. Microbiol.">
        <title>Bacillus cibi sp. nov., isolated from jeotgal, a traditional Korean fermented seafood.</title>
        <authorList>
            <person name="Yoon J.H."/>
            <person name="Lee C.H."/>
            <person name="Oh T.K."/>
        </authorList>
    </citation>
    <scope>NUCLEOTIDE SEQUENCE [LARGE SCALE GENOMIC DNA]</scope>
    <source>
        <strain evidence="1 2">DSM 16189</strain>
    </source>
</reference>
<keyword evidence="2" id="KW-1185">Reference proteome</keyword>
<dbReference type="Proteomes" id="UP000028549">
    <property type="component" value="Unassembled WGS sequence"/>
</dbReference>
<evidence type="ECO:0000313" key="1">
    <source>
        <dbReference type="EMBL" id="KEZ51887.1"/>
    </source>
</evidence>